<feature type="non-terminal residue" evidence="1">
    <location>
        <position position="1"/>
    </location>
</feature>
<name>A0A382FIR5_9ZZZZ</name>
<dbReference type="EMBL" id="UINC01050045">
    <property type="protein sequence ID" value="SVB62545.1"/>
    <property type="molecule type" value="Genomic_DNA"/>
</dbReference>
<organism evidence="1">
    <name type="scientific">marine metagenome</name>
    <dbReference type="NCBI Taxonomy" id="408172"/>
    <lineage>
        <taxon>unclassified sequences</taxon>
        <taxon>metagenomes</taxon>
        <taxon>ecological metagenomes</taxon>
    </lineage>
</organism>
<accession>A0A382FIR5</accession>
<gene>
    <name evidence="1" type="ORF">METZ01_LOCUS215399</name>
</gene>
<proteinExistence type="predicted"/>
<reference evidence="1" key="1">
    <citation type="submission" date="2018-05" db="EMBL/GenBank/DDBJ databases">
        <authorList>
            <person name="Lanie J.A."/>
            <person name="Ng W.-L."/>
            <person name="Kazmierczak K.M."/>
            <person name="Andrzejewski T.M."/>
            <person name="Davidsen T.M."/>
            <person name="Wayne K.J."/>
            <person name="Tettelin H."/>
            <person name="Glass J.I."/>
            <person name="Rusch D."/>
            <person name="Podicherti R."/>
            <person name="Tsui H.-C.T."/>
            <person name="Winkler M.E."/>
        </authorList>
    </citation>
    <scope>NUCLEOTIDE SEQUENCE</scope>
</reference>
<evidence type="ECO:0000313" key="1">
    <source>
        <dbReference type="EMBL" id="SVB62545.1"/>
    </source>
</evidence>
<protein>
    <submittedName>
        <fullName evidence="1">Uncharacterized protein</fullName>
    </submittedName>
</protein>
<sequence length="58" mass="6536">GILSQRAPMHEPWNHHENLNPLAFKIVLTDRDNIVTAVNPLTFVPTADPFKKESTKAD</sequence>
<dbReference type="AlphaFoldDB" id="A0A382FIR5"/>